<evidence type="ECO:0000313" key="9">
    <source>
        <dbReference type="EMBL" id="KAF0737575.1"/>
    </source>
</evidence>
<evidence type="ECO:0000313" key="10">
    <source>
        <dbReference type="Proteomes" id="UP000481153"/>
    </source>
</evidence>
<dbReference type="InterPro" id="IPR046341">
    <property type="entry name" value="SET_dom_sf"/>
</dbReference>
<evidence type="ECO:0000256" key="1">
    <source>
        <dbReference type="ARBA" id="ARBA00004123"/>
    </source>
</evidence>
<organism evidence="9 10">
    <name type="scientific">Aphanomyces euteiches</name>
    <dbReference type="NCBI Taxonomy" id="100861"/>
    <lineage>
        <taxon>Eukaryota</taxon>
        <taxon>Sar</taxon>
        <taxon>Stramenopiles</taxon>
        <taxon>Oomycota</taxon>
        <taxon>Saprolegniomycetes</taxon>
        <taxon>Saprolegniales</taxon>
        <taxon>Verrucalvaceae</taxon>
        <taxon>Aphanomyces</taxon>
    </lineage>
</organism>
<evidence type="ECO:0000256" key="6">
    <source>
        <dbReference type="ARBA" id="ARBA00022691"/>
    </source>
</evidence>
<dbReference type="AlphaFoldDB" id="A0A6G0XC88"/>
<dbReference type="Gene3D" id="2.170.270.10">
    <property type="entry name" value="SET domain"/>
    <property type="match status" value="1"/>
</dbReference>
<protein>
    <recommendedName>
        <fullName evidence="8">SET domain-containing protein</fullName>
    </recommendedName>
</protein>
<dbReference type="SMART" id="SM00317">
    <property type="entry name" value="SET"/>
    <property type="match status" value="1"/>
</dbReference>
<evidence type="ECO:0000256" key="5">
    <source>
        <dbReference type="ARBA" id="ARBA00022679"/>
    </source>
</evidence>
<gene>
    <name evidence="9" type="ORF">Ae201684_006730</name>
</gene>
<comment type="caution">
    <text evidence="9">The sequence shown here is derived from an EMBL/GenBank/DDBJ whole genome shotgun (WGS) entry which is preliminary data.</text>
</comment>
<keyword evidence="6" id="KW-0949">S-adenosyl-L-methionine</keyword>
<dbReference type="SUPFAM" id="SSF82199">
    <property type="entry name" value="SET domain"/>
    <property type="match status" value="1"/>
</dbReference>
<evidence type="ECO:0000256" key="4">
    <source>
        <dbReference type="ARBA" id="ARBA00022603"/>
    </source>
</evidence>
<dbReference type="EMBL" id="VJMJ01000084">
    <property type="protein sequence ID" value="KAF0737575.1"/>
    <property type="molecule type" value="Genomic_DNA"/>
</dbReference>
<evidence type="ECO:0000259" key="8">
    <source>
        <dbReference type="PROSITE" id="PS50280"/>
    </source>
</evidence>
<accession>A0A6G0XC88</accession>
<dbReference type="Proteomes" id="UP000481153">
    <property type="component" value="Unassembled WGS sequence"/>
</dbReference>
<name>A0A6G0XC88_9STRA</name>
<keyword evidence="10" id="KW-1185">Reference proteome</keyword>
<dbReference type="GO" id="GO:0032259">
    <property type="term" value="P:methylation"/>
    <property type="evidence" value="ECO:0007669"/>
    <property type="project" value="UniProtKB-KW"/>
</dbReference>
<proteinExistence type="predicted"/>
<dbReference type="GO" id="GO:0008168">
    <property type="term" value="F:methyltransferase activity"/>
    <property type="evidence" value="ECO:0007669"/>
    <property type="project" value="UniProtKB-KW"/>
</dbReference>
<dbReference type="PANTHER" id="PTHR22884">
    <property type="entry name" value="SET DOMAIN PROTEINS"/>
    <property type="match status" value="1"/>
</dbReference>
<evidence type="ECO:0000256" key="3">
    <source>
        <dbReference type="ARBA" id="ARBA00022454"/>
    </source>
</evidence>
<sequence length="217" mass="24722">MFRSCKIPAPPEVYEPFVNNTKNVVGMSFMKSKRRITAYNDKWSHNDCVKAANAHFECLPCSCDAGVNCQNSGVTRGLLVFPKTSVVESFHFDDALQLDEDVVKGQTIGEYVGEFILKAEYERRKQISAGTKDWYFLHVKRDLYLDGIEMGNLMRFSNHSCRPNAEIQLWHVNSEPRMFVVALKNIKKSTQVTLKYMDASWQMACACGHCNGSFELL</sequence>
<evidence type="ECO:0000256" key="2">
    <source>
        <dbReference type="ARBA" id="ARBA00004286"/>
    </source>
</evidence>
<dbReference type="GO" id="GO:0005634">
    <property type="term" value="C:nucleus"/>
    <property type="evidence" value="ECO:0007669"/>
    <property type="project" value="UniProtKB-SubCell"/>
</dbReference>
<keyword evidence="3" id="KW-0158">Chromosome</keyword>
<keyword evidence="4" id="KW-0489">Methyltransferase</keyword>
<keyword evidence="7" id="KW-0539">Nucleus</keyword>
<dbReference type="Pfam" id="PF00856">
    <property type="entry name" value="SET"/>
    <property type="match status" value="1"/>
</dbReference>
<evidence type="ECO:0000256" key="7">
    <source>
        <dbReference type="ARBA" id="ARBA00023242"/>
    </source>
</evidence>
<feature type="domain" description="SET" evidence="8">
    <location>
        <begin position="82"/>
        <end position="197"/>
    </location>
</feature>
<dbReference type="VEuPathDB" id="FungiDB:AeMF1_020277"/>
<keyword evidence="5" id="KW-0808">Transferase</keyword>
<comment type="subcellular location">
    <subcellularLocation>
        <location evidence="2">Chromosome</location>
    </subcellularLocation>
    <subcellularLocation>
        <location evidence="1">Nucleus</location>
    </subcellularLocation>
</comment>
<dbReference type="InterPro" id="IPR001214">
    <property type="entry name" value="SET_dom"/>
</dbReference>
<dbReference type="GO" id="GO:0005694">
    <property type="term" value="C:chromosome"/>
    <property type="evidence" value="ECO:0007669"/>
    <property type="project" value="UniProtKB-SubCell"/>
</dbReference>
<dbReference type="PROSITE" id="PS50280">
    <property type="entry name" value="SET"/>
    <property type="match status" value="1"/>
</dbReference>
<dbReference type="InterPro" id="IPR050777">
    <property type="entry name" value="SET2_Histone-Lys_MeTrsfase"/>
</dbReference>
<reference evidence="9 10" key="1">
    <citation type="submission" date="2019-07" db="EMBL/GenBank/DDBJ databases">
        <title>Genomics analysis of Aphanomyces spp. identifies a new class of oomycete effector associated with host adaptation.</title>
        <authorList>
            <person name="Gaulin E."/>
        </authorList>
    </citation>
    <scope>NUCLEOTIDE SEQUENCE [LARGE SCALE GENOMIC DNA]</scope>
    <source>
        <strain evidence="9 10">ATCC 201684</strain>
    </source>
</reference>